<gene>
    <name evidence="2" type="ORF">MCBB_PMCBBP0003</name>
</gene>
<keyword evidence="1" id="KW-0472">Membrane</keyword>
<protein>
    <submittedName>
        <fullName evidence="2">Region of a membrane-bound protein predicted to be embedded in the membrane</fullName>
    </submittedName>
</protein>
<dbReference type="EMBL" id="LT607757">
    <property type="protein sequence ID" value="SCG86913.1"/>
    <property type="molecule type" value="Genomic_DNA"/>
</dbReference>
<dbReference type="Proteomes" id="UP000094707">
    <property type="component" value="Plasmid II"/>
</dbReference>
<evidence type="ECO:0000313" key="2">
    <source>
        <dbReference type="EMBL" id="SCG86913.1"/>
    </source>
</evidence>
<keyword evidence="1" id="KW-1133">Transmembrane helix</keyword>
<reference evidence="2 3" key="1">
    <citation type="submission" date="2016-08" db="EMBL/GenBank/DDBJ databases">
        <authorList>
            <person name="Seilhamer J.J."/>
        </authorList>
    </citation>
    <scope>NUCLEOTIDE SEQUENCE [LARGE SCALE GENOMIC DNA]</scope>
    <source>
        <strain evidence="2">Buetzberg</strain>
        <plasmid evidence="3">Plasmid ii</plasmid>
    </source>
</reference>
<geneLocation type="plasmid" evidence="3">
    <name>ii</name>
</geneLocation>
<keyword evidence="1" id="KW-0812">Transmembrane</keyword>
<feature type="transmembrane region" description="Helical" evidence="1">
    <location>
        <begin position="6"/>
        <end position="25"/>
    </location>
</feature>
<organism evidence="2 3">
    <name type="scientific">Methanobacterium congolense</name>
    <dbReference type="NCBI Taxonomy" id="118062"/>
    <lineage>
        <taxon>Archaea</taxon>
        <taxon>Methanobacteriati</taxon>
        <taxon>Methanobacteriota</taxon>
        <taxon>Methanomada group</taxon>
        <taxon>Methanobacteria</taxon>
        <taxon>Methanobacteriales</taxon>
        <taxon>Methanobacteriaceae</taxon>
        <taxon>Methanobacterium</taxon>
    </lineage>
</organism>
<sequence length="30" mass="3395">MPIENILAIIGSILTIIYAIIQIILKTCFY</sequence>
<evidence type="ECO:0000313" key="3">
    <source>
        <dbReference type="Proteomes" id="UP000094707"/>
    </source>
</evidence>
<proteinExistence type="predicted"/>
<keyword evidence="3" id="KW-1185">Reference proteome</keyword>
<name>A0A1D3L5L9_9EURY</name>
<dbReference type="KEGG" id="mcub:MCBB_PMCBBP0003"/>
<evidence type="ECO:0000256" key="1">
    <source>
        <dbReference type="SAM" id="Phobius"/>
    </source>
</evidence>
<dbReference type="AlphaFoldDB" id="A0A1D3L5L9"/>
<accession>A0A1D3L5L9</accession>